<dbReference type="RefSeq" id="WP_272719735.1">
    <property type="nucleotide sequence ID" value="NZ_JAQPYS010000028.1"/>
</dbReference>
<dbReference type="EMBL" id="JAQPYS010000028">
    <property type="protein sequence ID" value="MDC7135480.1"/>
    <property type="molecule type" value="Genomic_DNA"/>
</dbReference>
<dbReference type="InterPro" id="IPR013783">
    <property type="entry name" value="Ig-like_fold"/>
</dbReference>
<organism evidence="1 2">
    <name type="scientific">Bacteroides zhangwenhongii</name>
    <dbReference type="NCBI Taxonomy" id="2650157"/>
    <lineage>
        <taxon>Bacteria</taxon>
        <taxon>Pseudomonadati</taxon>
        <taxon>Bacteroidota</taxon>
        <taxon>Bacteroidia</taxon>
        <taxon>Bacteroidales</taxon>
        <taxon>Bacteroidaceae</taxon>
        <taxon>Bacteroides</taxon>
    </lineage>
</organism>
<dbReference type="SUPFAM" id="SSF51126">
    <property type="entry name" value="Pectin lyase-like"/>
    <property type="match status" value="1"/>
</dbReference>
<name>A0ABT5H4T4_9BACE</name>
<evidence type="ECO:0000313" key="1">
    <source>
        <dbReference type="EMBL" id="MDC7135480.1"/>
    </source>
</evidence>
<dbReference type="InterPro" id="IPR003961">
    <property type="entry name" value="FN3_dom"/>
</dbReference>
<dbReference type="SUPFAM" id="SSF49265">
    <property type="entry name" value="Fibronectin type III"/>
    <property type="match status" value="1"/>
</dbReference>
<protein>
    <recommendedName>
        <fullName evidence="3">DUF4957 domain-containing protein</fullName>
    </recommendedName>
</protein>
<dbReference type="CDD" id="cd00063">
    <property type="entry name" value="FN3"/>
    <property type="match status" value="1"/>
</dbReference>
<dbReference type="Gene3D" id="2.60.40.10">
    <property type="entry name" value="Immunoglobulins"/>
    <property type="match status" value="1"/>
</dbReference>
<evidence type="ECO:0008006" key="3">
    <source>
        <dbReference type="Google" id="ProtNLM"/>
    </source>
</evidence>
<dbReference type="InterPro" id="IPR011050">
    <property type="entry name" value="Pectin_lyase_fold/virulence"/>
</dbReference>
<sequence>MASNNLIHKRNLIEYTMKSFLKRTESLTIFFFTVILLISCKDSDDDIHSGEIRLFTPENLIVSVKRDGLVLKWDKSPKADFYEIDLAQDKSFEPSELTRLVRGDSVTTAFENLEEETKYYIRIKGISKQYLDSKYYYGEATTGKMASYFKLPAYEDMSYTDITLKWAIEYMDDEGEIQPVIADQIILSSNEGEEKTVDITPEITGSGKLKIDGLKEGTSYTATMKNSGKTISKITFDIPSKPASAIEIDNTANLKQLIESAPDNAVIILKGGQIYDYSSDTINIIKNILIQGAPGSPRPIVYTHQFMLGGSSHTELTTTINTISFIHVELSGMKLNGGQEDPSVKPNEHAFGFYMRAADNKTLFARNVTIESFSLNNCIIRNFYGAAIRNSIFNLHTSASIYFGEININNCMMFDLGRGATGGVQSFIHLNSNKNKNNIYCAKYILKNSTFYHLNTGLIEQRAPLPTRTEVPVVEISDCTFDKFAVKYPGVIYDTTTSSRNLFNFSGFTDTPINIKNCIFGEMKINNSLWLNKVAFSGATGIFINTYRAKEANFTDFGSNITNAGTVENIFPQRDEFNYTTSPEVAITGAGDPRWYNE</sequence>
<gene>
    <name evidence="1" type="ORF">PQG98_03855</name>
</gene>
<reference evidence="1 2" key="1">
    <citation type="submission" date="2023-01" db="EMBL/GenBank/DDBJ databases">
        <title>Exploring GABA producing Bacteroides strains toward improving mental health.</title>
        <authorList>
            <person name="Yousuf B."/>
            <person name="Bouhlel N.E."/>
            <person name="Mottawea W."/>
            <person name="Hammami R."/>
        </authorList>
    </citation>
    <scope>NUCLEOTIDE SEQUENCE [LARGE SCALE GENOMIC DNA]</scope>
    <source>
        <strain evidence="1 2">UO.H1054</strain>
    </source>
</reference>
<keyword evidence="2" id="KW-1185">Reference proteome</keyword>
<dbReference type="InterPro" id="IPR036116">
    <property type="entry name" value="FN3_sf"/>
</dbReference>
<dbReference type="Proteomes" id="UP001215398">
    <property type="component" value="Unassembled WGS sequence"/>
</dbReference>
<proteinExistence type="predicted"/>
<accession>A0ABT5H4T4</accession>
<comment type="caution">
    <text evidence="1">The sequence shown here is derived from an EMBL/GenBank/DDBJ whole genome shotgun (WGS) entry which is preliminary data.</text>
</comment>
<evidence type="ECO:0000313" key="2">
    <source>
        <dbReference type="Proteomes" id="UP001215398"/>
    </source>
</evidence>